<evidence type="ECO:0000313" key="1">
    <source>
        <dbReference type="EMBL" id="PZQ17170.1"/>
    </source>
</evidence>
<dbReference type="InterPro" id="IPR019660">
    <property type="entry name" value="Put_sensory_transdc_reg_YbjN"/>
</dbReference>
<sequence>MTDLIHAATLDSLRDMAQALGFRAAIATDGDGVRRLQSATNGLGFEIRLGNPAPDGEDGAADFRFVTAIRVEGEIDLALLNDFNNSRRFGRLRLEGAALILDFDASLSGGVAPAHLAAQFEIWNRLVEALTEFLRAGGKPADAQRPGAAAA</sequence>
<evidence type="ECO:0008006" key="3">
    <source>
        <dbReference type="Google" id="ProtNLM"/>
    </source>
</evidence>
<evidence type="ECO:0000313" key="2">
    <source>
        <dbReference type="Proteomes" id="UP000249577"/>
    </source>
</evidence>
<dbReference type="AlphaFoldDB" id="A0A2W5MU23"/>
<organism evidence="1 2">
    <name type="scientific">Ancylobacter novellus</name>
    <name type="common">Thiobacillus novellus</name>
    <dbReference type="NCBI Taxonomy" id="921"/>
    <lineage>
        <taxon>Bacteria</taxon>
        <taxon>Pseudomonadati</taxon>
        <taxon>Pseudomonadota</taxon>
        <taxon>Alphaproteobacteria</taxon>
        <taxon>Hyphomicrobiales</taxon>
        <taxon>Xanthobacteraceae</taxon>
        <taxon>Ancylobacter</taxon>
    </lineage>
</organism>
<comment type="caution">
    <text evidence="1">The sequence shown here is derived from an EMBL/GenBank/DDBJ whole genome shotgun (WGS) entry which is preliminary data.</text>
</comment>
<name>A0A2W5MU23_ANCNO</name>
<gene>
    <name evidence="1" type="ORF">DI565_07310</name>
</gene>
<dbReference type="EMBL" id="QFPN01000003">
    <property type="protein sequence ID" value="PZQ17170.1"/>
    <property type="molecule type" value="Genomic_DNA"/>
</dbReference>
<protein>
    <recommendedName>
        <fullName evidence="3">YbjN domain-containing protein</fullName>
    </recommendedName>
</protein>
<dbReference type="Pfam" id="PF10722">
    <property type="entry name" value="YbjN"/>
    <property type="match status" value="1"/>
</dbReference>
<accession>A0A2W5MU23</accession>
<reference evidence="1 2" key="1">
    <citation type="submission" date="2017-08" db="EMBL/GenBank/DDBJ databases">
        <title>Infants hospitalized years apart are colonized by the same room-sourced microbial strains.</title>
        <authorList>
            <person name="Brooks B."/>
            <person name="Olm M.R."/>
            <person name="Firek B.A."/>
            <person name="Baker R."/>
            <person name="Thomas B.C."/>
            <person name="Morowitz M.J."/>
            <person name="Banfield J.F."/>
        </authorList>
    </citation>
    <scope>NUCLEOTIDE SEQUENCE [LARGE SCALE GENOMIC DNA]</scope>
    <source>
        <strain evidence="1">S2_005_003_R2_43</strain>
    </source>
</reference>
<dbReference type="Proteomes" id="UP000249577">
    <property type="component" value="Unassembled WGS sequence"/>
</dbReference>
<proteinExistence type="predicted"/>